<protein>
    <submittedName>
        <fullName evidence="1">Uncharacterized protein</fullName>
    </submittedName>
</protein>
<organism evidence="1 2">
    <name type="scientific">Echinococcus multilocularis</name>
    <name type="common">Fox tapeworm</name>
    <dbReference type="NCBI Taxonomy" id="6211"/>
    <lineage>
        <taxon>Eukaryota</taxon>
        <taxon>Metazoa</taxon>
        <taxon>Spiralia</taxon>
        <taxon>Lophotrochozoa</taxon>
        <taxon>Platyhelminthes</taxon>
        <taxon>Cestoda</taxon>
        <taxon>Eucestoda</taxon>
        <taxon>Cyclophyllidea</taxon>
        <taxon>Taeniidae</taxon>
        <taxon>Echinococcus</taxon>
    </lineage>
</organism>
<keyword evidence="2" id="KW-1185">Reference proteome</keyword>
<evidence type="ECO:0000313" key="2">
    <source>
        <dbReference type="Proteomes" id="UP000017246"/>
    </source>
</evidence>
<sequence length="150" mass="16459">MDTTAYGPSMLCYLLPPTPILSAERSQPPYRVRRPSTEEFVACFLVLSALQHRVLTPLPSEGTFLACWRPDLQSRGNAPRFVKLADLTESMMRLSFSPLLVLLLSIDPISRNEAVNNTSLISFVDPTSDTGGKCGKEGGTPPFRTIDCAL</sequence>
<evidence type="ECO:0000313" key="1">
    <source>
        <dbReference type="EMBL" id="CDS36526.1"/>
    </source>
</evidence>
<dbReference type="Proteomes" id="UP000017246">
    <property type="component" value="Unassembled WGS sequence"/>
</dbReference>
<proteinExistence type="predicted"/>
<gene>
    <name evidence="1" type="ORF">EmuJ_000363000</name>
</gene>
<dbReference type="AlphaFoldDB" id="A0A068Y347"/>
<dbReference type="EMBL" id="LN902849">
    <property type="protein sequence ID" value="CDS36526.1"/>
    <property type="molecule type" value="Genomic_DNA"/>
</dbReference>
<reference evidence="1" key="2">
    <citation type="submission" date="2015-11" db="EMBL/GenBank/DDBJ databases">
        <authorList>
            <person name="Zhang Y."/>
            <person name="Guo Z."/>
        </authorList>
    </citation>
    <scope>NUCLEOTIDE SEQUENCE</scope>
</reference>
<name>A0A068Y347_ECHMU</name>
<reference evidence="1" key="1">
    <citation type="journal article" date="2013" name="Nature">
        <title>The genomes of four tapeworm species reveal adaptations to parasitism.</title>
        <authorList>
            <person name="Tsai I.J."/>
            <person name="Zarowiecki M."/>
            <person name="Holroyd N."/>
            <person name="Garciarrubio A."/>
            <person name="Sanchez-Flores A."/>
            <person name="Brooks K.L."/>
            <person name="Tracey A."/>
            <person name="Bobes R.J."/>
            <person name="Fragoso G."/>
            <person name="Sciutto E."/>
            <person name="Aslett M."/>
            <person name="Beasley H."/>
            <person name="Bennett H.M."/>
            <person name="Cai J."/>
            <person name="Camicia F."/>
            <person name="Clark R."/>
            <person name="Cucher M."/>
            <person name="De Silva N."/>
            <person name="Day T.A."/>
            <person name="Deplazes P."/>
            <person name="Estrada K."/>
            <person name="Fernandez C."/>
            <person name="Holland P.W."/>
            <person name="Hou J."/>
            <person name="Hu S."/>
            <person name="Huckvale T."/>
            <person name="Hung S.S."/>
            <person name="Kamenetzky L."/>
            <person name="Keane J.A."/>
            <person name="Kiss F."/>
            <person name="Koziol U."/>
            <person name="Lambert O."/>
            <person name="Liu K."/>
            <person name="Luo X."/>
            <person name="Luo Y."/>
            <person name="Macchiaroli N."/>
            <person name="Nichol S."/>
            <person name="Paps J."/>
            <person name="Parkinson J."/>
            <person name="Pouchkina-Stantcheva N."/>
            <person name="Riddiford N."/>
            <person name="Rosenzvit M."/>
            <person name="Salinas G."/>
            <person name="Wasmuth J.D."/>
            <person name="Zamanian M."/>
            <person name="Zheng Y."/>
            <person name="Cai X."/>
            <person name="Soberon X."/>
            <person name="Olson P.D."/>
            <person name="Laclette J.P."/>
            <person name="Brehm K."/>
            <person name="Berriman M."/>
            <person name="Garciarrubio A."/>
            <person name="Bobes R.J."/>
            <person name="Fragoso G."/>
            <person name="Sanchez-Flores A."/>
            <person name="Estrada K."/>
            <person name="Cevallos M.A."/>
            <person name="Morett E."/>
            <person name="Gonzalez V."/>
            <person name="Portillo T."/>
            <person name="Ochoa-Leyva A."/>
            <person name="Jose M.V."/>
            <person name="Sciutto E."/>
            <person name="Landa A."/>
            <person name="Jimenez L."/>
            <person name="Valdes V."/>
            <person name="Carrero J.C."/>
            <person name="Larralde C."/>
            <person name="Morales-Montor J."/>
            <person name="Limon-Lason J."/>
            <person name="Soberon X."/>
            <person name="Laclette J.P."/>
        </authorList>
    </citation>
    <scope>NUCLEOTIDE SEQUENCE [LARGE SCALE GENOMIC DNA]</scope>
</reference>
<accession>A0A068Y347</accession>